<protein>
    <submittedName>
        <fullName evidence="1">Type VI secretion system (T6SS) effector Tae4 (Amidase)</fullName>
    </submittedName>
</protein>
<dbReference type="Gene3D" id="3.90.1720.70">
    <property type="match status" value="1"/>
</dbReference>
<accession>A0A327RLF7</accession>
<comment type="caution">
    <text evidence="1">The sequence shown here is derived from an EMBL/GenBank/DDBJ whole genome shotgun (WGS) entry which is preliminary data.</text>
</comment>
<sequence>MSSVIYNRWNNKSLVLSKKVLGINNELDPIGLQLNLLEKPTWKTMKASYPGKELPPFDLYKEIGGNMPNYKSAEELSRSPYANSCAFRMSRGLNLSGVILPKRFTPNQLVRRGKDKNYYWGRVKELYPIMKEKLGEPDLNNKLKSANYGEVKQGLSDLEMTEYKNKKGIIMFEVSGWGDATGHFTLWDGNNLIYPGNPDHDNPNSELYYFKMKYDVNDNGKKKVVQTSRILLWELK</sequence>
<evidence type="ECO:0000313" key="2">
    <source>
        <dbReference type="Proteomes" id="UP000248703"/>
    </source>
</evidence>
<dbReference type="OrthoDB" id="8480759at2"/>
<name>A0A327RLF7_9FLAO</name>
<evidence type="ECO:0000313" key="1">
    <source>
        <dbReference type="EMBL" id="RAJ17035.1"/>
    </source>
</evidence>
<dbReference type="EMBL" id="QLLO01000002">
    <property type="protein sequence ID" value="RAJ17035.1"/>
    <property type="molecule type" value="Genomic_DNA"/>
</dbReference>
<keyword evidence="2" id="KW-1185">Reference proteome</keyword>
<reference evidence="1 2" key="1">
    <citation type="submission" date="2018-06" db="EMBL/GenBank/DDBJ databases">
        <title>Genomic Encyclopedia of Archaeal and Bacterial Type Strains, Phase II (KMG-II): from individual species to whole genera.</title>
        <authorList>
            <person name="Goeker M."/>
        </authorList>
    </citation>
    <scope>NUCLEOTIDE SEQUENCE [LARGE SCALE GENOMIC DNA]</scope>
    <source>
        <strain evidence="1 2">DSM 24464</strain>
    </source>
</reference>
<dbReference type="Pfam" id="PF14113">
    <property type="entry name" value="Tae4"/>
    <property type="match status" value="1"/>
</dbReference>
<proteinExistence type="predicted"/>
<dbReference type="AlphaFoldDB" id="A0A327RLF7"/>
<dbReference type="RefSeq" id="WP_111659149.1">
    <property type="nucleotide sequence ID" value="NZ_QLLO01000002.1"/>
</dbReference>
<gene>
    <name evidence="1" type="ORF">LY08_00813</name>
</gene>
<organism evidence="1 2">
    <name type="scientific">Olleya aquimaris</name>
    <dbReference type="NCBI Taxonomy" id="639310"/>
    <lineage>
        <taxon>Bacteria</taxon>
        <taxon>Pseudomonadati</taxon>
        <taxon>Bacteroidota</taxon>
        <taxon>Flavobacteriia</taxon>
        <taxon>Flavobacteriales</taxon>
        <taxon>Flavobacteriaceae</taxon>
    </lineage>
</organism>
<dbReference type="Proteomes" id="UP000248703">
    <property type="component" value="Unassembled WGS sequence"/>
</dbReference>
<dbReference type="InterPro" id="IPR025562">
    <property type="entry name" value="Tae4"/>
</dbReference>